<accession>A0ABQ0J4C0</accession>
<name>A0ABQ0J4C0_9MOLU</name>
<feature type="non-terminal residue" evidence="1">
    <location>
        <position position="1"/>
    </location>
</feature>
<sequence length="39" mass="4520">QENTYSGAIKPLTTKITNDAVKITKRTTEKVTSWFKSWF</sequence>
<comment type="caution">
    <text evidence="1">The sequence shown here is derived from an EMBL/GenBank/DDBJ whole genome shotgun (WGS) entry which is preliminary data.</text>
</comment>
<protein>
    <submittedName>
        <fullName evidence="1">Chromosome segregation ATPase</fullName>
    </submittedName>
</protein>
<reference evidence="2" key="1">
    <citation type="journal article" date="2014" name="Genome Announc.">
        <title>Draft Genome Sequence of ''Candidatus Phytoplasma asteris'' Strain OY-V, an Unculturable Plant-Pathogenic Bacterium.</title>
        <authorList>
            <person name="Kakizawa S."/>
            <person name="Makino A."/>
            <person name="Ishii Y."/>
            <person name="Tamaki H."/>
            <person name="Kamagata Y."/>
        </authorList>
    </citation>
    <scope>NUCLEOTIDE SEQUENCE [LARGE SCALE GENOMIC DNA]</scope>
    <source>
        <strain evidence="2">OY-V</strain>
    </source>
</reference>
<keyword evidence="2" id="KW-1185">Reference proteome</keyword>
<evidence type="ECO:0000313" key="1">
    <source>
        <dbReference type="EMBL" id="GAK74385.1"/>
    </source>
</evidence>
<organism evidence="1 2">
    <name type="scientific">'Chrysanthemum coronarium' phytoplasma</name>
    <dbReference type="NCBI Taxonomy" id="1520703"/>
    <lineage>
        <taxon>Bacteria</taxon>
        <taxon>Bacillati</taxon>
        <taxon>Mycoplasmatota</taxon>
        <taxon>Mollicutes</taxon>
        <taxon>Acholeplasmatales</taxon>
        <taxon>Acholeplasmataceae</taxon>
        <taxon>Candidatus Phytoplasma</taxon>
        <taxon>16SrI (Aster yellows group)</taxon>
    </lineage>
</organism>
<reference evidence="1 2" key="2">
    <citation type="journal article" date="2014" name="Genome Announc.">
        <title>Draft Genome Sequence of 'Candidatus Phytoplasma asteris' Strain OY-V, an Unculturable Plant-Pathogenic Bacterium.</title>
        <authorList>
            <person name="Kakizawa S."/>
            <person name="Makino A."/>
            <person name="Ishii Y."/>
            <person name="Tamaki H."/>
            <person name="Kamagata Y."/>
        </authorList>
    </citation>
    <scope>NUCLEOTIDE SEQUENCE [LARGE SCALE GENOMIC DNA]</scope>
    <source>
        <strain evidence="1 2">OY-V</strain>
    </source>
</reference>
<dbReference type="EMBL" id="BBIY01000140">
    <property type="protein sequence ID" value="GAK74385.1"/>
    <property type="molecule type" value="Genomic_DNA"/>
</dbReference>
<dbReference type="Proteomes" id="UP000028900">
    <property type="component" value="Unassembled WGS sequence"/>
</dbReference>
<proteinExistence type="predicted"/>
<gene>
    <name evidence="1" type="primary">smc</name>
    <name evidence="1" type="ORF">OYV_08930</name>
</gene>
<evidence type="ECO:0000313" key="2">
    <source>
        <dbReference type="Proteomes" id="UP000028900"/>
    </source>
</evidence>